<evidence type="ECO:0000256" key="4">
    <source>
        <dbReference type="ARBA" id="ARBA00022989"/>
    </source>
</evidence>
<comment type="caution">
    <text evidence="8">The sequence shown here is derived from an EMBL/GenBank/DDBJ whole genome shotgun (WGS) entry which is preliminary data.</text>
</comment>
<keyword evidence="5 6" id="KW-0472">Membrane</keyword>
<evidence type="ECO:0000256" key="5">
    <source>
        <dbReference type="ARBA" id="ARBA00023136"/>
    </source>
</evidence>
<dbReference type="InterPro" id="IPR023845">
    <property type="entry name" value="DUF3817_TM"/>
</dbReference>
<comment type="subcellular location">
    <subcellularLocation>
        <location evidence="1">Cell membrane</location>
        <topology evidence="1">Multi-pass membrane protein</topology>
    </subcellularLocation>
</comment>
<dbReference type="Pfam" id="PF12823">
    <property type="entry name" value="DUF3817"/>
    <property type="match status" value="1"/>
</dbReference>
<evidence type="ECO:0000256" key="6">
    <source>
        <dbReference type="SAM" id="Phobius"/>
    </source>
</evidence>
<feature type="transmembrane region" description="Helical" evidence="6">
    <location>
        <begin position="72"/>
        <end position="91"/>
    </location>
</feature>
<name>A0ABP8FZP2_9BACT</name>
<evidence type="ECO:0000256" key="1">
    <source>
        <dbReference type="ARBA" id="ARBA00004651"/>
    </source>
</evidence>
<feature type="domain" description="DUF3817" evidence="7">
    <location>
        <begin position="9"/>
        <end position="97"/>
    </location>
</feature>
<evidence type="ECO:0000313" key="8">
    <source>
        <dbReference type="EMBL" id="GAA4314313.1"/>
    </source>
</evidence>
<protein>
    <submittedName>
        <fullName evidence="8">DUF3817 domain-containing protein</fullName>
    </submittedName>
</protein>
<reference evidence="9" key="1">
    <citation type="journal article" date="2019" name="Int. J. Syst. Evol. Microbiol.">
        <title>The Global Catalogue of Microorganisms (GCM) 10K type strain sequencing project: providing services to taxonomists for standard genome sequencing and annotation.</title>
        <authorList>
            <consortium name="The Broad Institute Genomics Platform"/>
            <consortium name="The Broad Institute Genome Sequencing Center for Infectious Disease"/>
            <person name="Wu L."/>
            <person name="Ma J."/>
        </authorList>
    </citation>
    <scope>NUCLEOTIDE SEQUENCE [LARGE SCALE GENOMIC DNA]</scope>
    <source>
        <strain evidence="9">JCM 17917</strain>
    </source>
</reference>
<dbReference type="EMBL" id="BAABGX010000003">
    <property type="protein sequence ID" value="GAA4314313.1"/>
    <property type="molecule type" value="Genomic_DNA"/>
</dbReference>
<keyword evidence="2" id="KW-1003">Cell membrane</keyword>
<evidence type="ECO:0000259" key="7">
    <source>
        <dbReference type="Pfam" id="PF12823"/>
    </source>
</evidence>
<keyword evidence="4 6" id="KW-1133">Transmembrane helix</keyword>
<dbReference type="RefSeq" id="WP_345168997.1">
    <property type="nucleotide sequence ID" value="NZ_BAABGX010000003.1"/>
</dbReference>
<gene>
    <name evidence="8" type="ORF">GCM10023183_34470</name>
</gene>
<keyword evidence="9" id="KW-1185">Reference proteome</keyword>
<dbReference type="PANTHER" id="PTHR40077">
    <property type="entry name" value="MEMBRANE PROTEIN-RELATED"/>
    <property type="match status" value="1"/>
</dbReference>
<feature type="transmembrane region" description="Helical" evidence="6">
    <location>
        <begin position="12"/>
        <end position="33"/>
    </location>
</feature>
<sequence length="101" mass="11727">MALSFSTTLDRFRSIAIIEGISFLLLLIIAMPMKYMMGIPEPVKYMGWAHGVLFVLFVALLLQVWIQYKWSFWKVTLAFISSLIPFGTFYLDKKIARDEVQ</sequence>
<feature type="transmembrane region" description="Helical" evidence="6">
    <location>
        <begin position="45"/>
        <end position="66"/>
    </location>
</feature>
<evidence type="ECO:0000313" key="9">
    <source>
        <dbReference type="Proteomes" id="UP001501844"/>
    </source>
</evidence>
<dbReference type="PANTHER" id="PTHR40077:SF1">
    <property type="entry name" value="MEMBRANE PROTEIN"/>
    <property type="match status" value="1"/>
</dbReference>
<evidence type="ECO:0000256" key="2">
    <source>
        <dbReference type="ARBA" id="ARBA00022475"/>
    </source>
</evidence>
<proteinExistence type="predicted"/>
<keyword evidence="3 6" id="KW-0812">Transmembrane</keyword>
<dbReference type="NCBIfam" id="TIGR03954">
    <property type="entry name" value="integ_memb_HG"/>
    <property type="match status" value="1"/>
</dbReference>
<dbReference type="Proteomes" id="UP001501844">
    <property type="component" value="Unassembled WGS sequence"/>
</dbReference>
<evidence type="ECO:0000256" key="3">
    <source>
        <dbReference type="ARBA" id="ARBA00022692"/>
    </source>
</evidence>
<organism evidence="8 9">
    <name type="scientific">Nibribacter koreensis</name>
    <dbReference type="NCBI Taxonomy" id="1084519"/>
    <lineage>
        <taxon>Bacteria</taxon>
        <taxon>Pseudomonadati</taxon>
        <taxon>Bacteroidota</taxon>
        <taxon>Cytophagia</taxon>
        <taxon>Cytophagales</taxon>
        <taxon>Hymenobacteraceae</taxon>
        <taxon>Nibribacter</taxon>
    </lineage>
</organism>
<accession>A0ABP8FZP2</accession>